<evidence type="ECO:0000256" key="1">
    <source>
        <dbReference type="ARBA" id="ARBA00005531"/>
    </source>
</evidence>
<dbReference type="RefSeq" id="WP_338200564.1">
    <property type="nucleotide sequence ID" value="NZ_JAEKNR010000084.1"/>
</dbReference>
<dbReference type="CDD" id="cd00831">
    <property type="entry name" value="CHS_like"/>
    <property type="match status" value="1"/>
</dbReference>
<sequence length="337" mass="35654">MSAFLGFGTALPEHVVEPAAAVASLRRVWPRLPAASPSDAVTRHTVEPLEGVLSRRTLSQAMRAYADHAPRLAEQASRRALAAAGVEPSEIDMVISVSCTGYMVPSLDVQLAREMGMRADIIRLPITELGCSGGSAAIAAAHRHLTAYPRAHVLVVAVEVCSLSFRSDDRSLDNLTAALVFGDGAAATVMSGDRADGLHLVNAASRLVPNSSSVLGFDLRDSGFHIVLDRRVPRLVEASLAGAVADFRARHRIDSLDFYAVHAGGPRIFDAVQSALRLGDDALAVSRRVFREVGNLSSASILFSLAALPETPGHGLAMAFGPGVTIELAHLHRGPRD</sequence>
<evidence type="ECO:0000259" key="5">
    <source>
        <dbReference type="Pfam" id="PF00195"/>
    </source>
</evidence>
<evidence type="ECO:0000256" key="3">
    <source>
        <dbReference type="ARBA" id="ARBA00023315"/>
    </source>
</evidence>
<protein>
    <submittedName>
        <fullName evidence="7">Type III polyketide synthase</fullName>
    </submittedName>
</protein>
<keyword evidence="3" id="KW-0012">Acyltransferase</keyword>
<keyword evidence="8" id="KW-1185">Reference proteome</keyword>
<comment type="caution">
    <text evidence="7">The sequence shown here is derived from an EMBL/GenBank/DDBJ whole genome shotgun (WGS) entry which is preliminary data.</text>
</comment>
<gene>
    <name evidence="7" type="ORF">JF922_07565</name>
</gene>
<dbReference type="SUPFAM" id="SSF53901">
    <property type="entry name" value="Thiolase-like"/>
    <property type="match status" value="2"/>
</dbReference>
<dbReference type="InterPro" id="IPR001099">
    <property type="entry name" value="Chalcone/stilbene_synt_N"/>
</dbReference>
<feature type="domain" description="Chalcone/stilbene synthase N-terminal" evidence="5">
    <location>
        <begin position="58"/>
        <end position="193"/>
    </location>
</feature>
<dbReference type="InterPro" id="IPR016039">
    <property type="entry name" value="Thiolase-like"/>
</dbReference>
<dbReference type="PIRSF" id="PIRSF000451">
    <property type="entry name" value="PKS_III"/>
    <property type="match status" value="1"/>
</dbReference>
<dbReference type="GO" id="GO:0016746">
    <property type="term" value="F:acyltransferase activity"/>
    <property type="evidence" value="ECO:0007669"/>
    <property type="project" value="UniProtKB-KW"/>
</dbReference>
<evidence type="ECO:0000259" key="6">
    <source>
        <dbReference type="Pfam" id="PF02797"/>
    </source>
</evidence>
<reference evidence="7" key="1">
    <citation type="submission" date="2020-10" db="EMBL/GenBank/DDBJ databases">
        <title>Ca. Dormibacterota MAGs.</title>
        <authorList>
            <person name="Montgomery K."/>
        </authorList>
    </citation>
    <scope>NUCLEOTIDE SEQUENCE [LARGE SCALE GENOMIC DNA]</scope>
    <source>
        <strain evidence="7">SC8812_S17_10</strain>
    </source>
</reference>
<dbReference type="Proteomes" id="UP000612893">
    <property type="component" value="Unassembled WGS sequence"/>
</dbReference>
<dbReference type="Gene3D" id="3.40.47.10">
    <property type="match status" value="2"/>
</dbReference>
<accession>A0A934K7J2</accession>
<evidence type="ECO:0000256" key="4">
    <source>
        <dbReference type="PIRSR" id="PIRSR000451-1"/>
    </source>
</evidence>
<dbReference type="Pfam" id="PF02797">
    <property type="entry name" value="Chal_sti_synt_C"/>
    <property type="match status" value="1"/>
</dbReference>
<comment type="similarity">
    <text evidence="1">Belongs to the thiolase-like superfamily. Chalcone/stilbene synthases family.</text>
</comment>
<dbReference type="Pfam" id="PF00195">
    <property type="entry name" value="Chal_sti_synt_N"/>
    <property type="match status" value="1"/>
</dbReference>
<feature type="active site" description="Acyl-thioester intermediate" evidence="4">
    <location>
        <position position="131"/>
    </location>
</feature>
<feature type="domain" description="Chalcone/stilbene synthase C-terminal" evidence="6">
    <location>
        <begin position="200"/>
        <end position="331"/>
    </location>
</feature>
<evidence type="ECO:0000256" key="2">
    <source>
        <dbReference type="ARBA" id="ARBA00022679"/>
    </source>
</evidence>
<dbReference type="PANTHER" id="PTHR11877:SF99">
    <property type="entry name" value="1,3,6,8-TETRAHYDROXYNAPHTHALENE SYNTHASE"/>
    <property type="match status" value="1"/>
</dbReference>
<dbReference type="EMBL" id="JAEKNR010000084">
    <property type="protein sequence ID" value="MBJ7597931.1"/>
    <property type="molecule type" value="Genomic_DNA"/>
</dbReference>
<proteinExistence type="inferred from homology"/>
<dbReference type="InterPro" id="IPR011141">
    <property type="entry name" value="Polyketide_synthase_type-III"/>
</dbReference>
<dbReference type="PANTHER" id="PTHR11877">
    <property type="entry name" value="HYDROXYMETHYLGLUTARYL-COA SYNTHASE"/>
    <property type="match status" value="1"/>
</dbReference>
<evidence type="ECO:0000313" key="8">
    <source>
        <dbReference type="Proteomes" id="UP000612893"/>
    </source>
</evidence>
<keyword evidence="2" id="KW-0808">Transferase</keyword>
<evidence type="ECO:0000313" key="7">
    <source>
        <dbReference type="EMBL" id="MBJ7597931.1"/>
    </source>
</evidence>
<dbReference type="InterPro" id="IPR012328">
    <property type="entry name" value="Chalcone/stilbene_synt_C"/>
</dbReference>
<organism evidence="7 8">
    <name type="scientific">Candidatus Nephthysia bennettiae</name>
    <dbReference type="NCBI Taxonomy" id="3127016"/>
    <lineage>
        <taxon>Bacteria</taxon>
        <taxon>Bacillati</taxon>
        <taxon>Candidatus Dormiibacterota</taxon>
        <taxon>Candidatus Dormibacteria</taxon>
        <taxon>Candidatus Dormibacterales</taxon>
        <taxon>Candidatus Dormibacteraceae</taxon>
        <taxon>Candidatus Nephthysia</taxon>
    </lineage>
</organism>
<name>A0A934K7J2_9BACT</name>
<dbReference type="AlphaFoldDB" id="A0A934K7J2"/>